<protein>
    <submittedName>
        <fullName evidence="3">Thioredoxin</fullName>
    </submittedName>
</protein>
<evidence type="ECO:0000313" key="4">
    <source>
        <dbReference type="Proteomes" id="UP000262969"/>
    </source>
</evidence>
<dbReference type="CDD" id="cd02947">
    <property type="entry name" value="TRX_family"/>
    <property type="match status" value="1"/>
</dbReference>
<feature type="transmembrane region" description="Helical" evidence="1">
    <location>
        <begin position="6"/>
        <end position="24"/>
    </location>
</feature>
<dbReference type="EMBL" id="DPVV01000039">
    <property type="protein sequence ID" value="HCL01002.1"/>
    <property type="molecule type" value="Genomic_DNA"/>
</dbReference>
<reference evidence="3 4" key="1">
    <citation type="journal article" date="2018" name="Nat. Biotechnol.">
        <title>A standardized bacterial taxonomy based on genome phylogeny substantially revises the tree of life.</title>
        <authorList>
            <person name="Parks D.H."/>
            <person name="Chuvochina M."/>
            <person name="Waite D.W."/>
            <person name="Rinke C."/>
            <person name="Skarshewski A."/>
            <person name="Chaumeil P.A."/>
            <person name="Hugenholtz P."/>
        </authorList>
    </citation>
    <scope>NUCLEOTIDE SEQUENCE [LARGE SCALE GENOMIC DNA]</scope>
    <source>
        <strain evidence="3">UBA11728</strain>
    </source>
</reference>
<evidence type="ECO:0000256" key="1">
    <source>
        <dbReference type="SAM" id="Phobius"/>
    </source>
</evidence>
<dbReference type="InterPro" id="IPR013766">
    <property type="entry name" value="Thioredoxin_domain"/>
</dbReference>
<proteinExistence type="predicted"/>
<feature type="domain" description="Thioredoxin" evidence="2">
    <location>
        <begin position="24"/>
        <end position="152"/>
    </location>
</feature>
<dbReference type="Gene3D" id="3.40.30.10">
    <property type="entry name" value="Glutaredoxin"/>
    <property type="match status" value="1"/>
</dbReference>
<keyword evidence="1" id="KW-1133">Transmembrane helix</keyword>
<dbReference type="SUPFAM" id="SSF52833">
    <property type="entry name" value="Thioredoxin-like"/>
    <property type="match status" value="1"/>
</dbReference>
<keyword evidence="1" id="KW-0812">Transmembrane</keyword>
<dbReference type="InterPro" id="IPR036249">
    <property type="entry name" value="Thioredoxin-like_sf"/>
</dbReference>
<dbReference type="AlphaFoldDB" id="A0A3D2X1L3"/>
<name>A0A3D2X1L3_9FIRM</name>
<sequence length="169" mass="19076">MTKKWAKRVIPLLIVIAIICIFLLKKESNKIDNSENMLPLEINEIDLAELKLEGLPIVIDFGSDSCIPCKQMAPVLQKLHSEWNGKAIVHFIDVWKNASASDGFPMTVIPTQFFFNSDGTPYKPSEDISNEIELSLYSTKDTGEHVFTAHQGSITEEEMKKIFMEMGVE</sequence>
<gene>
    <name evidence="3" type="ORF">DHW61_01020</name>
</gene>
<dbReference type="Pfam" id="PF00085">
    <property type="entry name" value="Thioredoxin"/>
    <property type="match status" value="1"/>
</dbReference>
<evidence type="ECO:0000259" key="2">
    <source>
        <dbReference type="PROSITE" id="PS51352"/>
    </source>
</evidence>
<evidence type="ECO:0000313" key="3">
    <source>
        <dbReference type="EMBL" id="HCL01002.1"/>
    </source>
</evidence>
<keyword evidence="1" id="KW-0472">Membrane</keyword>
<comment type="caution">
    <text evidence="3">The sequence shown here is derived from an EMBL/GenBank/DDBJ whole genome shotgun (WGS) entry which is preliminary data.</text>
</comment>
<accession>A0A3D2X1L3</accession>
<dbReference type="Proteomes" id="UP000262969">
    <property type="component" value="Unassembled WGS sequence"/>
</dbReference>
<dbReference type="PROSITE" id="PS51352">
    <property type="entry name" value="THIOREDOXIN_2"/>
    <property type="match status" value="1"/>
</dbReference>
<organism evidence="3 4">
    <name type="scientific">Lachnoclostridium phytofermentans</name>
    <dbReference type="NCBI Taxonomy" id="66219"/>
    <lineage>
        <taxon>Bacteria</taxon>
        <taxon>Bacillati</taxon>
        <taxon>Bacillota</taxon>
        <taxon>Clostridia</taxon>
        <taxon>Lachnospirales</taxon>
        <taxon>Lachnospiraceae</taxon>
    </lineage>
</organism>